<dbReference type="Proteomes" id="UP001152320">
    <property type="component" value="Chromosome 1"/>
</dbReference>
<dbReference type="PANTHER" id="PTHR33053">
    <property type="entry name" value="PROTEIN, PUTATIVE-RELATED"/>
    <property type="match status" value="1"/>
</dbReference>
<comment type="caution">
    <text evidence="1">The sequence shown here is derived from an EMBL/GenBank/DDBJ whole genome shotgun (WGS) entry which is preliminary data.</text>
</comment>
<dbReference type="EMBL" id="JAIZAY010000001">
    <property type="protein sequence ID" value="KAJ8050640.1"/>
    <property type="molecule type" value="Genomic_DNA"/>
</dbReference>
<dbReference type="PANTHER" id="PTHR33053:SF24">
    <property type="entry name" value="TRANSPOSASE DOMAIN-CONTAINING PROTEIN"/>
    <property type="match status" value="1"/>
</dbReference>
<sequence>MQGPLSCRVSANFLRVISERLVMLQQSFSREFARKPRSLFEVKHWKATEFRTFLLYTGPVVLHGTIPGALYRNFLTLSVAMRILLNPAISAQYLQYAEDLLKVFVQNFGTVYGKQYLVYNVHSLIHLGDDARKFGALDDISAFPFESFLGHLKKLVRGPHYPLSQIVHRIIEKQELLCNTENVKSVQLHKKPHLHGPLPREYCHCKQCRQYCGQLFVPLSASHK</sequence>
<protein>
    <submittedName>
        <fullName evidence="1">Uncharacterized protein</fullName>
    </submittedName>
</protein>
<accession>A0A9Q1HLK9</accession>
<keyword evidence="2" id="KW-1185">Reference proteome</keyword>
<name>A0A9Q1HLK9_HOLLE</name>
<gene>
    <name evidence="1" type="ORF">HOLleu_03922</name>
</gene>
<evidence type="ECO:0000313" key="1">
    <source>
        <dbReference type="EMBL" id="KAJ8050640.1"/>
    </source>
</evidence>
<dbReference type="AlphaFoldDB" id="A0A9Q1HLK9"/>
<reference evidence="1" key="1">
    <citation type="submission" date="2021-10" db="EMBL/GenBank/DDBJ databases">
        <title>Tropical sea cucumber genome reveals ecological adaptation and Cuvierian tubules defense mechanism.</title>
        <authorList>
            <person name="Chen T."/>
        </authorList>
    </citation>
    <scope>NUCLEOTIDE SEQUENCE</scope>
    <source>
        <strain evidence="1">Nanhai2018</strain>
        <tissue evidence="1">Muscle</tissue>
    </source>
</reference>
<dbReference type="OrthoDB" id="10036512at2759"/>
<organism evidence="1 2">
    <name type="scientific">Holothuria leucospilota</name>
    <name type="common">Black long sea cucumber</name>
    <name type="synonym">Mertensiothuria leucospilota</name>
    <dbReference type="NCBI Taxonomy" id="206669"/>
    <lineage>
        <taxon>Eukaryota</taxon>
        <taxon>Metazoa</taxon>
        <taxon>Echinodermata</taxon>
        <taxon>Eleutherozoa</taxon>
        <taxon>Echinozoa</taxon>
        <taxon>Holothuroidea</taxon>
        <taxon>Aspidochirotacea</taxon>
        <taxon>Aspidochirotida</taxon>
        <taxon>Holothuriidae</taxon>
        <taxon>Holothuria</taxon>
    </lineage>
</organism>
<proteinExistence type="predicted"/>
<evidence type="ECO:0000313" key="2">
    <source>
        <dbReference type="Proteomes" id="UP001152320"/>
    </source>
</evidence>